<dbReference type="AlphaFoldDB" id="A0AAD4N9I4"/>
<evidence type="ECO:0000313" key="3">
    <source>
        <dbReference type="Proteomes" id="UP001201812"/>
    </source>
</evidence>
<organism evidence="2 3">
    <name type="scientific">Ditylenchus destructor</name>
    <dbReference type="NCBI Taxonomy" id="166010"/>
    <lineage>
        <taxon>Eukaryota</taxon>
        <taxon>Metazoa</taxon>
        <taxon>Ecdysozoa</taxon>
        <taxon>Nematoda</taxon>
        <taxon>Chromadorea</taxon>
        <taxon>Rhabditida</taxon>
        <taxon>Tylenchina</taxon>
        <taxon>Tylenchomorpha</taxon>
        <taxon>Sphaerularioidea</taxon>
        <taxon>Anguinidae</taxon>
        <taxon>Anguininae</taxon>
        <taxon>Ditylenchus</taxon>
    </lineage>
</organism>
<reference evidence="2" key="1">
    <citation type="submission" date="2022-01" db="EMBL/GenBank/DDBJ databases">
        <title>Genome Sequence Resource for Two Populations of Ditylenchus destructor, the Migratory Endoparasitic Phytonematode.</title>
        <authorList>
            <person name="Zhang H."/>
            <person name="Lin R."/>
            <person name="Xie B."/>
        </authorList>
    </citation>
    <scope>NUCLEOTIDE SEQUENCE</scope>
    <source>
        <strain evidence="2">BazhouSP</strain>
    </source>
</reference>
<dbReference type="InterPro" id="IPR037124">
    <property type="entry name" value="Chaperonin_GroES_sf"/>
</dbReference>
<dbReference type="GO" id="GO:0044183">
    <property type="term" value="F:protein folding chaperone"/>
    <property type="evidence" value="ECO:0007669"/>
    <property type="project" value="InterPro"/>
</dbReference>
<proteinExistence type="predicted"/>
<dbReference type="Pfam" id="PF00166">
    <property type="entry name" value="Cpn10"/>
    <property type="match status" value="1"/>
</dbReference>
<comment type="caution">
    <text evidence="2">The sequence shown here is derived from an EMBL/GenBank/DDBJ whole genome shotgun (WGS) entry which is preliminary data.</text>
</comment>
<dbReference type="InterPro" id="IPR011032">
    <property type="entry name" value="GroES-like_sf"/>
</dbReference>
<gene>
    <name evidence="2" type="ORF">DdX_04249</name>
</gene>
<sequence length="198" mass="22431">MSRQPGTSRKRIWLEKENPGEIPEAWLKRFEEIAKAARDPEDYANAVSKALKNIGVSIDTGGVGQAILSVASTYLGLNSIEKICTYLKYGYNLAKKRYEQRNETDDLVTARQASNLGIIPAAQKVTVIRDYTKRSREDCYRGKIVSVGQGRQNNKGEWIPGEWEAGDRVFVRGEGLRIKYRGIYIWFYDDQDVMGCIA</sequence>
<name>A0AAD4N9I4_9BILA</name>
<dbReference type="Gene3D" id="2.30.33.40">
    <property type="entry name" value="GroES chaperonin"/>
    <property type="match status" value="1"/>
</dbReference>
<dbReference type="EMBL" id="JAKKPZ010000004">
    <property type="protein sequence ID" value="KAI1721959.1"/>
    <property type="molecule type" value="Genomic_DNA"/>
</dbReference>
<protein>
    <submittedName>
        <fullName evidence="2">Uncharacterized protein</fullName>
    </submittedName>
</protein>
<dbReference type="GO" id="GO:0005524">
    <property type="term" value="F:ATP binding"/>
    <property type="evidence" value="ECO:0007669"/>
    <property type="project" value="InterPro"/>
</dbReference>
<dbReference type="SUPFAM" id="SSF50129">
    <property type="entry name" value="GroES-like"/>
    <property type="match status" value="1"/>
</dbReference>
<accession>A0AAD4N9I4</accession>
<dbReference type="Proteomes" id="UP001201812">
    <property type="component" value="Unassembled WGS sequence"/>
</dbReference>
<keyword evidence="1" id="KW-0143">Chaperone</keyword>
<keyword evidence="3" id="KW-1185">Reference proteome</keyword>
<evidence type="ECO:0000313" key="2">
    <source>
        <dbReference type="EMBL" id="KAI1721959.1"/>
    </source>
</evidence>
<evidence type="ECO:0000256" key="1">
    <source>
        <dbReference type="ARBA" id="ARBA00023186"/>
    </source>
</evidence>
<dbReference type="InterPro" id="IPR020818">
    <property type="entry name" value="Chaperonin_GroES"/>
</dbReference>